<comment type="catalytic activity">
    <reaction evidence="8">
        <text>2 cob(II)yrinate a,c diamide + reduced [electron-transfer flavoprotein] + 2 ATP = 2 adenosylcob(III)yrinate a,c-diamide + 2 triphosphate + oxidized [electron-transfer flavoprotein] + 3 H(+)</text>
        <dbReference type="Rhea" id="RHEA:11528"/>
        <dbReference type="Rhea" id="RHEA-COMP:10685"/>
        <dbReference type="Rhea" id="RHEA-COMP:10686"/>
        <dbReference type="ChEBI" id="CHEBI:15378"/>
        <dbReference type="ChEBI" id="CHEBI:18036"/>
        <dbReference type="ChEBI" id="CHEBI:30616"/>
        <dbReference type="ChEBI" id="CHEBI:57692"/>
        <dbReference type="ChEBI" id="CHEBI:58307"/>
        <dbReference type="ChEBI" id="CHEBI:58503"/>
        <dbReference type="ChEBI" id="CHEBI:58537"/>
        <dbReference type="EC" id="2.5.1.17"/>
    </reaction>
</comment>
<dbReference type="Proteomes" id="UP000008701">
    <property type="component" value="Chromosome"/>
</dbReference>
<dbReference type="GO" id="GO:0008817">
    <property type="term" value="F:corrinoid adenosyltransferase activity"/>
    <property type="evidence" value="ECO:0007669"/>
    <property type="project" value="UniProtKB-EC"/>
</dbReference>
<dbReference type="NCBIfam" id="TIGR00708">
    <property type="entry name" value="cobA"/>
    <property type="match status" value="1"/>
</dbReference>
<dbReference type="EC" id="2.5.1.17" evidence="3"/>
<dbReference type="PANTHER" id="PTHR46638">
    <property type="entry name" value="CORRINOID ADENOSYLTRANSFERASE"/>
    <property type="match status" value="1"/>
</dbReference>
<dbReference type="eggNOG" id="COG2109">
    <property type="taxonomic scope" value="Bacteria"/>
</dbReference>
<dbReference type="CDD" id="cd00561">
    <property type="entry name" value="CobA_ACA"/>
    <property type="match status" value="1"/>
</dbReference>
<name>A1BFI3_CHLPD</name>
<dbReference type="GO" id="GO:0005524">
    <property type="term" value="F:ATP binding"/>
    <property type="evidence" value="ECO:0007669"/>
    <property type="project" value="InterPro"/>
</dbReference>
<organism evidence="10 11">
    <name type="scientific">Chlorobium phaeobacteroides (strain DSM 266 / SMG 266 / 2430)</name>
    <dbReference type="NCBI Taxonomy" id="290317"/>
    <lineage>
        <taxon>Bacteria</taxon>
        <taxon>Pseudomonadati</taxon>
        <taxon>Chlorobiota</taxon>
        <taxon>Chlorobiia</taxon>
        <taxon>Chlorobiales</taxon>
        <taxon>Chlorobiaceae</taxon>
        <taxon>Chlorobium/Pelodictyon group</taxon>
        <taxon>Chlorobium</taxon>
    </lineage>
</organism>
<dbReference type="KEGG" id="cph:Cpha266_1120"/>
<evidence type="ECO:0000313" key="11">
    <source>
        <dbReference type="Proteomes" id="UP000008701"/>
    </source>
</evidence>
<evidence type="ECO:0000256" key="7">
    <source>
        <dbReference type="ARBA" id="ARBA00033354"/>
    </source>
</evidence>
<comment type="function">
    <text evidence="4">Required for both de novo synthesis of the corrin ring for the assimilation of exogenous corrinoids. Participates in the adenosylation of a variety of incomplete and complete corrinoids.</text>
</comment>
<evidence type="ECO:0000313" key="10">
    <source>
        <dbReference type="EMBL" id="ABL65160.1"/>
    </source>
</evidence>
<evidence type="ECO:0000256" key="5">
    <source>
        <dbReference type="ARBA" id="ARBA00031529"/>
    </source>
</evidence>
<proteinExistence type="inferred from homology"/>
<dbReference type="SUPFAM" id="SSF52540">
    <property type="entry name" value="P-loop containing nucleoside triphosphate hydrolases"/>
    <property type="match status" value="1"/>
</dbReference>
<dbReference type="STRING" id="290317.Cpha266_1120"/>
<dbReference type="InterPro" id="IPR003724">
    <property type="entry name" value="CblAdoTrfase_CobA"/>
</dbReference>
<dbReference type="GO" id="GO:0009236">
    <property type="term" value="P:cobalamin biosynthetic process"/>
    <property type="evidence" value="ECO:0007669"/>
    <property type="project" value="InterPro"/>
</dbReference>
<dbReference type="Gene3D" id="3.40.50.300">
    <property type="entry name" value="P-loop containing nucleotide triphosphate hydrolases"/>
    <property type="match status" value="1"/>
</dbReference>
<dbReference type="Pfam" id="PF02572">
    <property type="entry name" value="CobA_CobO_BtuR"/>
    <property type="match status" value="1"/>
</dbReference>
<sequence length="186" mass="20381">MNSLINETTERMKPRRILLFTGNGKGKSTAAFGMLARALGHGMKARVIQFVKSDDAVGEQLFFSRINEVEWDHFGRGFLPRDRQSPKMEEHRAAARSGLDAAIAALASPDYDFVLLDELCFALGQHLISAEPLLEALRSAEDGKIVVMTGRDAPQELIAVADTVTEMGMIKHGFEQGIPAQIGVEN</sequence>
<evidence type="ECO:0000256" key="3">
    <source>
        <dbReference type="ARBA" id="ARBA00012454"/>
    </source>
</evidence>
<dbReference type="HOGENOM" id="CLU_088595_0_0_10"/>
<dbReference type="InterPro" id="IPR027417">
    <property type="entry name" value="P-loop_NTPase"/>
</dbReference>
<evidence type="ECO:0000256" key="4">
    <source>
        <dbReference type="ARBA" id="ARBA00024929"/>
    </source>
</evidence>
<evidence type="ECO:0000256" key="6">
    <source>
        <dbReference type="ARBA" id="ARBA00033334"/>
    </source>
</evidence>
<comment type="similarity">
    <text evidence="2">Belongs to the Cob(I)alamin adenosyltransferase family.</text>
</comment>
<evidence type="ECO:0000256" key="2">
    <source>
        <dbReference type="ARBA" id="ARBA00007487"/>
    </source>
</evidence>
<dbReference type="AlphaFoldDB" id="A1BFI3"/>
<keyword evidence="10" id="KW-0808">Transferase</keyword>
<accession>A1BFI3</accession>
<evidence type="ECO:0000256" key="9">
    <source>
        <dbReference type="ARBA" id="ARBA00048692"/>
    </source>
</evidence>
<gene>
    <name evidence="10" type="ordered locus">Cpha266_1120</name>
</gene>
<dbReference type="EMBL" id="CP000492">
    <property type="protein sequence ID" value="ABL65160.1"/>
    <property type="molecule type" value="Genomic_DNA"/>
</dbReference>
<comment type="pathway">
    <text evidence="1">Cofactor biosynthesis; adenosylcobalamin biosynthesis; adenosylcobalamin from cob(II)yrinate a,c-diamide: step 2/7.</text>
</comment>
<reference evidence="10 11" key="1">
    <citation type="submission" date="2006-12" db="EMBL/GenBank/DDBJ databases">
        <title>Complete sequence of Chlorobium phaeobacteroides DSM 266.</title>
        <authorList>
            <consortium name="US DOE Joint Genome Institute"/>
            <person name="Copeland A."/>
            <person name="Lucas S."/>
            <person name="Lapidus A."/>
            <person name="Barry K."/>
            <person name="Detter J.C."/>
            <person name="Glavina del Rio T."/>
            <person name="Hammon N."/>
            <person name="Israni S."/>
            <person name="Pitluck S."/>
            <person name="Goltsman E."/>
            <person name="Schmutz J."/>
            <person name="Larimer F."/>
            <person name="Land M."/>
            <person name="Hauser L."/>
            <person name="Mikhailova N."/>
            <person name="Li T."/>
            <person name="Overmann J."/>
            <person name="Bryant D.A."/>
            <person name="Richardson P."/>
        </authorList>
    </citation>
    <scope>NUCLEOTIDE SEQUENCE [LARGE SCALE GENOMIC DNA]</scope>
    <source>
        <strain evidence="10 11">DSM 266</strain>
    </source>
</reference>
<evidence type="ECO:0000256" key="8">
    <source>
        <dbReference type="ARBA" id="ARBA00048555"/>
    </source>
</evidence>
<comment type="catalytic activity">
    <reaction evidence="9">
        <text>2 cob(II)alamin + reduced [electron-transfer flavoprotein] + 2 ATP = 2 adenosylcob(III)alamin + 2 triphosphate + oxidized [electron-transfer flavoprotein] + 3 H(+)</text>
        <dbReference type="Rhea" id="RHEA:28671"/>
        <dbReference type="Rhea" id="RHEA-COMP:10685"/>
        <dbReference type="Rhea" id="RHEA-COMP:10686"/>
        <dbReference type="ChEBI" id="CHEBI:15378"/>
        <dbReference type="ChEBI" id="CHEBI:16304"/>
        <dbReference type="ChEBI" id="CHEBI:18036"/>
        <dbReference type="ChEBI" id="CHEBI:18408"/>
        <dbReference type="ChEBI" id="CHEBI:30616"/>
        <dbReference type="ChEBI" id="CHEBI:57692"/>
        <dbReference type="ChEBI" id="CHEBI:58307"/>
        <dbReference type="EC" id="2.5.1.17"/>
    </reaction>
</comment>
<evidence type="ECO:0000256" key="1">
    <source>
        <dbReference type="ARBA" id="ARBA00005121"/>
    </source>
</evidence>
<protein>
    <recommendedName>
        <fullName evidence="3">corrinoid adenosyltransferase</fullName>
        <ecNumber evidence="3">2.5.1.17</ecNumber>
    </recommendedName>
    <alternativeName>
        <fullName evidence="5">Cob(II)alamin adenosyltransferase</fullName>
    </alternativeName>
    <alternativeName>
        <fullName evidence="7">Cob(II)yrinic acid a,c-diamide adenosyltransferase</fullName>
    </alternativeName>
    <alternativeName>
        <fullName evidence="6">Cobinamide/cobalamin adenosyltransferase</fullName>
    </alternativeName>
</protein>
<keyword evidence="11" id="KW-1185">Reference proteome</keyword>
<dbReference type="PANTHER" id="PTHR46638:SF1">
    <property type="entry name" value="CORRINOID ADENOSYLTRANSFERASE"/>
    <property type="match status" value="1"/>
</dbReference>
<dbReference type="PIRSF" id="PIRSF015617">
    <property type="entry name" value="Adensltrnsf_CobA"/>
    <property type="match status" value="1"/>
</dbReference>